<evidence type="ECO:0000313" key="2">
    <source>
        <dbReference type="EMBL" id="MPC98167.1"/>
    </source>
</evidence>
<feature type="transmembrane region" description="Helical" evidence="1">
    <location>
        <begin position="121"/>
        <end position="146"/>
    </location>
</feature>
<keyword evidence="3" id="KW-1185">Reference proteome</keyword>
<organism evidence="2 3">
    <name type="scientific">Portunus trituberculatus</name>
    <name type="common">Swimming crab</name>
    <name type="synonym">Neptunus trituberculatus</name>
    <dbReference type="NCBI Taxonomy" id="210409"/>
    <lineage>
        <taxon>Eukaryota</taxon>
        <taxon>Metazoa</taxon>
        <taxon>Ecdysozoa</taxon>
        <taxon>Arthropoda</taxon>
        <taxon>Crustacea</taxon>
        <taxon>Multicrustacea</taxon>
        <taxon>Malacostraca</taxon>
        <taxon>Eumalacostraca</taxon>
        <taxon>Eucarida</taxon>
        <taxon>Decapoda</taxon>
        <taxon>Pleocyemata</taxon>
        <taxon>Brachyura</taxon>
        <taxon>Eubrachyura</taxon>
        <taxon>Portunoidea</taxon>
        <taxon>Portunidae</taxon>
        <taxon>Portuninae</taxon>
        <taxon>Portunus</taxon>
    </lineage>
</organism>
<comment type="caution">
    <text evidence="2">The sequence shown here is derived from an EMBL/GenBank/DDBJ whole genome shotgun (WGS) entry which is preliminary data.</text>
</comment>
<dbReference type="Proteomes" id="UP000324222">
    <property type="component" value="Unassembled WGS sequence"/>
</dbReference>
<dbReference type="EMBL" id="VSRR010112908">
    <property type="protein sequence ID" value="MPC98167.1"/>
    <property type="molecule type" value="Genomic_DNA"/>
</dbReference>
<evidence type="ECO:0000313" key="3">
    <source>
        <dbReference type="Proteomes" id="UP000324222"/>
    </source>
</evidence>
<dbReference type="OrthoDB" id="10011262at2759"/>
<proteinExistence type="predicted"/>
<keyword evidence="1" id="KW-1133">Transmembrane helix</keyword>
<keyword evidence="1" id="KW-0812">Transmembrane</keyword>
<dbReference type="AlphaFoldDB" id="A0A5B7JYH1"/>
<name>A0A5B7JYH1_PORTR</name>
<evidence type="ECO:0000256" key="1">
    <source>
        <dbReference type="SAM" id="Phobius"/>
    </source>
</evidence>
<gene>
    <name evidence="2" type="ORF">E2C01_093520</name>
</gene>
<sequence length="158" mass="17699">MNVVANEPTPYEPNYHHVYHALPYFGSTLPEPIDCYLVHLSLVTSRFKASLNWKIITNQQGSLHSTMLFMNDTEMAGSGDSPLVAEDDSILNSNESYQRDIDEMCLETFNTTMPTPRLMRFVVYGVLLTSVGLLGLAGNFISITILSRWVMVTGDWCG</sequence>
<accession>A0A5B7JYH1</accession>
<reference evidence="2 3" key="1">
    <citation type="submission" date="2019-05" db="EMBL/GenBank/DDBJ databases">
        <title>Another draft genome of Portunus trituberculatus and its Hox gene families provides insights of decapod evolution.</title>
        <authorList>
            <person name="Jeong J.-H."/>
            <person name="Song I."/>
            <person name="Kim S."/>
            <person name="Choi T."/>
            <person name="Kim D."/>
            <person name="Ryu S."/>
            <person name="Kim W."/>
        </authorList>
    </citation>
    <scope>NUCLEOTIDE SEQUENCE [LARGE SCALE GENOMIC DNA]</scope>
    <source>
        <tissue evidence="2">Muscle</tissue>
    </source>
</reference>
<keyword evidence="1" id="KW-0472">Membrane</keyword>
<protein>
    <submittedName>
        <fullName evidence="2">Uncharacterized protein</fullName>
    </submittedName>
</protein>